<protein>
    <submittedName>
        <fullName evidence="1">Uncharacterized protein</fullName>
    </submittedName>
</protein>
<proteinExistence type="predicted"/>
<accession>A0ABD0Y9C8</accession>
<reference evidence="1 2" key="1">
    <citation type="submission" date="2024-07" db="EMBL/GenBank/DDBJ databases">
        <title>Chromosome-level genome assembly of the water stick insect Ranatra chinensis (Heteroptera: Nepidae).</title>
        <authorList>
            <person name="Liu X."/>
        </authorList>
    </citation>
    <scope>NUCLEOTIDE SEQUENCE [LARGE SCALE GENOMIC DNA]</scope>
    <source>
        <strain evidence="1">Cailab_2021Rc</strain>
        <tissue evidence="1">Muscle</tissue>
    </source>
</reference>
<dbReference type="AlphaFoldDB" id="A0ABD0Y9C8"/>
<evidence type="ECO:0000313" key="2">
    <source>
        <dbReference type="Proteomes" id="UP001558652"/>
    </source>
</evidence>
<keyword evidence="2" id="KW-1185">Reference proteome</keyword>
<dbReference type="PANTHER" id="PTHR34415">
    <property type="entry name" value="INTEGRASE CATALYTIC DOMAIN-CONTAINING PROTEIN"/>
    <property type="match status" value="1"/>
</dbReference>
<evidence type="ECO:0000313" key="1">
    <source>
        <dbReference type="EMBL" id="KAL1123669.1"/>
    </source>
</evidence>
<dbReference type="Proteomes" id="UP001558652">
    <property type="component" value="Unassembled WGS sequence"/>
</dbReference>
<comment type="caution">
    <text evidence="1">The sequence shown here is derived from an EMBL/GenBank/DDBJ whole genome shotgun (WGS) entry which is preliminary data.</text>
</comment>
<dbReference type="EMBL" id="JBFDAA010000012">
    <property type="protein sequence ID" value="KAL1123669.1"/>
    <property type="molecule type" value="Genomic_DNA"/>
</dbReference>
<feature type="non-terminal residue" evidence="1">
    <location>
        <position position="1"/>
    </location>
</feature>
<sequence>HINVTFFKLVDDTNEEVPAEVSESAAEEHAPAKKPARKKYKKVFNVDETTLALENNVQDVRARFQLGCECNDDSCFRGLNPETVYRHRLNIAELTKEEHDMYLMGVTMACMSDPGVTVKRKERRRLRSHYVYHGRRVCLSAFLYLENCTLYQLKRIRKHVTTHGVTPRVHGNHGKKPHNVFSLDIYRRATHFLKSYIESYHTSPGNLKSPVVLPSDISRKTIHNAYQEYIKRIAPPDEKIMGYSTFRHFMKEQYPNVRFCKTELGTFLFQCLPALKYNRFFWLIWPSTFQ</sequence>
<dbReference type="PANTHER" id="PTHR34415:SF1">
    <property type="entry name" value="INTEGRASE CATALYTIC DOMAIN-CONTAINING PROTEIN"/>
    <property type="match status" value="1"/>
</dbReference>
<name>A0ABD0Y9C8_9HEMI</name>
<gene>
    <name evidence="1" type="ORF">AAG570_002745</name>
</gene>
<organism evidence="1 2">
    <name type="scientific">Ranatra chinensis</name>
    <dbReference type="NCBI Taxonomy" id="642074"/>
    <lineage>
        <taxon>Eukaryota</taxon>
        <taxon>Metazoa</taxon>
        <taxon>Ecdysozoa</taxon>
        <taxon>Arthropoda</taxon>
        <taxon>Hexapoda</taxon>
        <taxon>Insecta</taxon>
        <taxon>Pterygota</taxon>
        <taxon>Neoptera</taxon>
        <taxon>Paraneoptera</taxon>
        <taxon>Hemiptera</taxon>
        <taxon>Heteroptera</taxon>
        <taxon>Panheteroptera</taxon>
        <taxon>Nepomorpha</taxon>
        <taxon>Nepidae</taxon>
        <taxon>Ranatrinae</taxon>
        <taxon>Ranatra</taxon>
    </lineage>
</organism>